<proteinExistence type="predicted"/>
<gene>
    <name evidence="1" type="ORF">BO71DRAFT_436025</name>
</gene>
<protein>
    <submittedName>
        <fullName evidence="1">Uncharacterized protein</fullName>
    </submittedName>
</protein>
<dbReference type="AlphaFoldDB" id="A0A319D0Q7"/>
<dbReference type="VEuPathDB" id="FungiDB:BO71DRAFT_436025"/>
<name>A0A319D0Q7_9EURO</name>
<organism evidence="1 2">
    <name type="scientific">Aspergillus ellipticus CBS 707.79</name>
    <dbReference type="NCBI Taxonomy" id="1448320"/>
    <lineage>
        <taxon>Eukaryota</taxon>
        <taxon>Fungi</taxon>
        <taxon>Dikarya</taxon>
        <taxon>Ascomycota</taxon>
        <taxon>Pezizomycotina</taxon>
        <taxon>Eurotiomycetes</taxon>
        <taxon>Eurotiomycetidae</taxon>
        <taxon>Eurotiales</taxon>
        <taxon>Aspergillaceae</taxon>
        <taxon>Aspergillus</taxon>
        <taxon>Aspergillus subgen. Circumdati</taxon>
    </lineage>
</organism>
<dbReference type="Proteomes" id="UP000247810">
    <property type="component" value="Unassembled WGS sequence"/>
</dbReference>
<keyword evidence="2" id="KW-1185">Reference proteome</keyword>
<evidence type="ECO:0000313" key="1">
    <source>
        <dbReference type="EMBL" id="PYH88147.1"/>
    </source>
</evidence>
<reference evidence="1 2" key="1">
    <citation type="submission" date="2018-02" db="EMBL/GenBank/DDBJ databases">
        <title>The genomes of Aspergillus section Nigri reveals drivers in fungal speciation.</title>
        <authorList>
            <consortium name="DOE Joint Genome Institute"/>
            <person name="Vesth T.C."/>
            <person name="Nybo J."/>
            <person name="Theobald S."/>
            <person name="Brandl J."/>
            <person name="Frisvad J.C."/>
            <person name="Nielsen K.F."/>
            <person name="Lyhne E.K."/>
            <person name="Kogle M.E."/>
            <person name="Kuo A."/>
            <person name="Riley R."/>
            <person name="Clum A."/>
            <person name="Nolan M."/>
            <person name="Lipzen A."/>
            <person name="Salamov A."/>
            <person name="Henrissat B."/>
            <person name="Wiebenga A."/>
            <person name="De vries R.P."/>
            <person name="Grigoriev I.V."/>
            <person name="Mortensen U.H."/>
            <person name="Andersen M.R."/>
            <person name="Baker S.E."/>
        </authorList>
    </citation>
    <scope>NUCLEOTIDE SEQUENCE [LARGE SCALE GENOMIC DNA]</scope>
    <source>
        <strain evidence="1 2">CBS 707.79</strain>
    </source>
</reference>
<sequence length="173" mass="18867">MIEHHITSLGWVCALDGSLSLASPPGFTNRIQIEDPEESLVRRDQPSDDDRPVLLESPRRLVWERAVVGFGWQRTRPPVSAENPSGPAAPAPAFVQILISPSKESVSKATVHPSQSPYLQTGDRRVARKDATLCRWASGRQVASKENAREKGEHGRGKGLCVGYHCPAIGQSV</sequence>
<accession>A0A319D0Q7</accession>
<evidence type="ECO:0000313" key="2">
    <source>
        <dbReference type="Proteomes" id="UP000247810"/>
    </source>
</evidence>
<dbReference type="EMBL" id="KZ826120">
    <property type="protein sequence ID" value="PYH88147.1"/>
    <property type="molecule type" value="Genomic_DNA"/>
</dbReference>